<proteinExistence type="inferred from homology"/>
<reference evidence="8" key="1">
    <citation type="submission" date="2012-04" db="EMBL/GenBank/DDBJ databases">
        <title>The Genome Sequence of Loa loa.</title>
        <authorList>
            <consortium name="The Broad Institute Genome Sequencing Platform"/>
            <consortium name="Broad Institute Genome Sequencing Center for Infectious Disease"/>
            <person name="Nutman T.B."/>
            <person name="Fink D.L."/>
            <person name="Russ C."/>
            <person name="Young S."/>
            <person name="Zeng Q."/>
            <person name="Gargeya S."/>
            <person name="Alvarado L."/>
            <person name="Berlin A."/>
            <person name="Chapman S.B."/>
            <person name="Chen Z."/>
            <person name="Freedman E."/>
            <person name="Gellesch M."/>
            <person name="Goldberg J."/>
            <person name="Griggs A."/>
            <person name="Gujja S."/>
            <person name="Heilman E.R."/>
            <person name="Heiman D."/>
            <person name="Howarth C."/>
            <person name="Mehta T."/>
            <person name="Neiman D."/>
            <person name="Pearson M."/>
            <person name="Roberts A."/>
            <person name="Saif S."/>
            <person name="Shea T."/>
            <person name="Shenoy N."/>
            <person name="Sisk P."/>
            <person name="Stolte C."/>
            <person name="Sykes S."/>
            <person name="White J."/>
            <person name="Yandava C."/>
            <person name="Haas B."/>
            <person name="Henn M.R."/>
            <person name="Nusbaum C."/>
            <person name="Birren B."/>
        </authorList>
    </citation>
    <scope>NUCLEOTIDE SEQUENCE [LARGE SCALE GENOMIC DNA]</scope>
</reference>
<comment type="function">
    <text evidence="1 7">Serine hydrolase involved in the detoxification of formaldehyde.</text>
</comment>
<comment type="subcellular location">
    <subcellularLocation>
        <location evidence="7">Cytoplasm</location>
    </subcellularLocation>
</comment>
<dbReference type="FunCoup" id="A0A1S0TQD6">
    <property type="interactions" value="1724"/>
</dbReference>
<evidence type="ECO:0000256" key="6">
    <source>
        <dbReference type="ARBA" id="ARBA00022801"/>
    </source>
</evidence>
<evidence type="ECO:0000256" key="5">
    <source>
        <dbReference type="ARBA" id="ARBA00022487"/>
    </source>
</evidence>
<dbReference type="Pfam" id="PF00756">
    <property type="entry name" value="Esterase"/>
    <property type="match status" value="1"/>
</dbReference>
<dbReference type="AlphaFoldDB" id="A0A1S0TQD6"/>
<evidence type="ECO:0000313" key="8">
    <source>
        <dbReference type="EMBL" id="EFO17534.1"/>
    </source>
</evidence>
<keyword evidence="7" id="KW-0963">Cytoplasm</keyword>
<evidence type="ECO:0000256" key="7">
    <source>
        <dbReference type="RuleBase" id="RU363068"/>
    </source>
</evidence>
<keyword evidence="5 7" id="KW-0719">Serine esterase</keyword>
<evidence type="ECO:0000256" key="3">
    <source>
        <dbReference type="ARBA" id="ARBA00012479"/>
    </source>
</evidence>
<comment type="catalytic activity">
    <reaction evidence="7">
        <text>S-formylglutathione + H2O = formate + glutathione + H(+)</text>
        <dbReference type="Rhea" id="RHEA:14961"/>
        <dbReference type="ChEBI" id="CHEBI:15377"/>
        <dbReference type="ChEBI" id="CHEBI:15378"/>
        <dbReference type="ChEBI" id="CHEBI:15740"/>
        <dbReference type="ChEBI" id="CHEBI:57688"/>
        <dbReference type="ChEBI" id="CHEBI:57925"/>
        <dbReference type="EC" id="3.1.2.12"/>
    </reaction>
</comment>
<evidence type="ECO:0000256" key="4">
    <source>
        <dbReference type="ARBA" id="ARBA00016774"/>
    </source>
</evidence>
<organism evidence="8">
    <name type="scientific">Loa loa</name>
    <name type="common">Eye worm</name>
    <name type="synonym">Filaria loa</name>
    <dbReference type="NCBI Taxonomy" id="7209"/>
    <lineage>
        <taxon>Eukaryota</taxon>
        <taxon>Metazoa</taxon>
        <taxon>Ecdysozoa</taxon>
        <taxon>Nematoda</taxon>
        <taxon>Chromadorea</taxon>
        <taxon>Rhabditida</taxon>
        <taxon>Spirurina</taxon>
        <taxon>Spiruromorpha</taxon>
        <taxon>Filarioidea</taxon>
        <taxon>Onchocercidae</taxon>
        <taxon>Loa</taxon>
    </lineage>
</organism>
<comment type="similarity">
    <text evidence="2 7">Belongs to the esterase D family.</text>
</comment>
<dbReference type="GO" id="GO:0046294">
    <property type="term" value="P:formaldehyde catabolic process"/>
    <property type="evidence" value="ECO:0007669"/>
    <property type="project" value="InterPro"/>
</dbReference>
<sequence>MDSKLAKLSSVRCFGGYQRIFSHYSTTLKCTMKFGIYIPDLKSCEKLPVLMYLSGLTCTEANFIEKSGFQRAAAAHRMVVLNADTSPRGVDIPGDSDCWDFGKGAGFYVDATEPKWSEHYRMYTYITDELPNIVRSNFVECDPHRWGIMGHSMGGHGAIVVGLRNPEKFLSISAFAPICNPMNCKWGRKAFLGYLGPLEENWKVYDSLEVIKCYDGEPRKILIDQGTADNFLAQEQLLPRKLENINNDKVSIDSLSPYFLRICFLSFEIIVPYNIYHTERSTIIQLYIIQAKPIHKLDNNNIRHRKPRHKPSRKMWTWLQIRNTRKRNLSDNNT</sequence>
<dbReference type="PANTHER" id="PTHR10061:SF0">
    <property type="entry name" value="S-FORMYLGLUTATHIONE HYDROLASE"/>
    <property type="match status" value="1"/>
</dbReference>
<keyword evidence="6 7" id="KW-0378">Hydrolase</keyword>
<name>A0A1S0TQD6_LOALO</name>
<evidence type="ECO:0000256" key="1">
    <source>
        <dbReference type="ARBA" id="ARBA00002608"/>
    </source>
</evidence>
<dbReference type="GO" id="GO:0005829">
    <property type="term" value="C:cytosol"/>
    <property type="evidence" value="ECO:0007669"/>
    <property type="project" value="TreeGrafter"/>
</dbReference>
<dbReference type="OMA" id="TEQPWAT"/>
<dbReference type="OrthoDB" id="420518at2759"/>
<dbReference type="InterPro" id="IPR029058">
    <property type="entry name" value="AB_hydrolase_fold"/>
</dbReference>
<dbReference type="Gene3D" id="3.40.50.1820">
    <property type="entry name" value="alpha/beta hydrolase"/>
    <property type="match status" value="1"/>
</dbReference>
<dbReference type="EMBL" id="JH712832">
    <property type="protein sequence ID" value="EFO17534.1"/>
    <property type="molecule type" value="Genomic_DNA"/>
</dbReference>
<dbReference type="NCBIfam" id="TIGR02821">
    <property type="entry name" value="fghA_ester_D"/>
    <property type="match status" value="1"/>
</dbReference>
<dbReference type="RefSeq" id="XP_003146536.1">
    <property type="nucleotide sequence ID" value="XM_003146488.2"/>
</dbReference>
<dbReference type="SUPFAM" id="SSF53474">
    <property type="entry name" value="alpha/beta-Hydrolases"/>
    <property type="match status" value="1"/>
</dbReference>
<gene>
    <name evidence="8" type="ORF">LOAG_10965</name>
</gene>
<dbReference type="CTD" id="9948412"/>
<accession>A0A1S0TQD6</accession>
<dbReference type="EC" id="3.1.2.12" evidence="3 7"/>
<protein>
    <recommendedName>
        <fullName evidence="4 7">S-formylglutathione hydrolase</fullName>
        <ecNumber evidence="3 7">3.1.2.12</ecNumber>
    </recommendedName>
</protein>
<dbReference type="InParanoid" id="A0A1S0TQD6"/>
<dbReference type="InterPro" id="IPR014186">
    <property type="entry name" value="S-formylglutathione_hydrol"/>
</dbReference>
<dbReference type="GeneID" id="9948412"/>
<dbReference type="GO" id="GO:0052689">
    <property type="term" value="F:carboxylic ester hydrolase activity"/>
    <property type="evidence" value="ECO:0007669"/>
    <property type="project" value="UniProtKB-KW"/>
</dbReference>
<dbReference type="KEGG" id="loa:LOAG_10965"/>
<dbReference type="InterPro" id="IPR000801">
    <property type="entry name" value="Esterase-like"/>
</dbReference>
<dbReference type="PANTHER" id="PTHR10061">
    <property type="entry name" value="S-FORMYLGLUTATHIONE HYDROLASE"/>
    <property type="match status" value="1"/>
</dbReference>
<dbReference type="GO" id="GO:0018738">
    <property type="term" value="F:S-formylglutathione hydrolase activity"/>
    <property type="evidence" value="ECO:0007669"/>
    <property type="project" value="UniProtKB-EC"/>
</dbReference>
<evidence type="ECO:0000256" key="2">
    <source>
        <dbReference type="ARBA" id="ARBA00005622"/>
    </source>
</evidence>